<feature type="transmembrane region" description="Helical" evidence="10">
    <location>
        <begin position="46"/>
        <end position="66"/>
    </location>
</feature>
<proteinExistence type="predicted"/>
<feature type="domain" description="Protein export membrane protein SecD/SecF C-terminal" evidence="11">
    <location>
        <begin position="1"/>
        <end position="148"/>
    </location>
</feature>
<reference evidence="12 13" key="1">
    <citation type="submission" date="2019-05" db="EMBL/GenBank/DDBJ databases">
        <authorList>
            <consortium name="Pathogen Informatics"/>
        </authorList>
    </citation>
    <scope>NUCLEOTIDE SEQUENCE [LARGE SCALE GENOMIC DNA]</scope>
    <source>
        <strain evidence="12 13">NCTC12971</strain>
    </source>
</reference>
<dbReference type="EMBL" id="LR590463">
    <property type="protein sequence ID" value="VTP60733.1"/>
    <property type="molecule type" value="Genomic_DNA"/>
</dbReference>
<dbReference type="GO" id="GO:0006886">
    <property type="term" value="P:intracellular protein transport"/>
    <property type="evidence" value="ECO:0007669"/>
    <property type="project" value="InterPro"/>
</dbReference>
<keyword evidence="6" id="KW-0653">Protein transport</keyword>
<sequence>MALISILIYVGFRFEWRLAAGAVIALAHDVVITLGILSLFHIEIDLTIIASLMSVIGYSLNDSIVVSDRIRENFRKIRRGTPYEIVNVSLTQTLSRTLMTSGTTLVVVLMLYIFGGAMLHGFSLAMLIGVSIGTISSIYVASALALKLG</sequence>
<dbReference type="InterPro" id="IPR022813">
    <property type="entry name" value="SecD/SecF_arch_bac"/>
</dbReference>
<evidence type="ECO:0000256" key="7">
    <source>
        <dbReference type="ARBA" id="ARBA00022989"/>
    </source>
</evidence>
<protein>
    <recommendedName>
        <fullName evidence="2">Protein translocase subunit SecF</fullName>
    </recommendedName>
</protein>
<evidence type="ECO:0000259" key="11">
    <source>
        <dbReference type="Pfam" id="PF02355"/>
    </source>
</evidence>
<feature type="transmembrane region" description="Helical" evidence="10">
    <location>
        <begin position="98"/>
        <end position="118"/>
    </location>
</feature>
<dbReference type="SUPFAM" id="SSF82866">
    <property type="entry name" value="Multidrug efflux transporter AcrB transmembrane domain"/>
    <property type="match status" value="1"/>
</dbReference>
<dbReference type="PRINTS" id="PR01755">
    <property type="entry name" value="SECFTRNLCASE"/>
</dbReference>
<dbReference type="NCBIfam" id="TIGR00916">
    <property type="entry name" value="2A0604s01"/>
    <property type="match status" value="1"/>
</dbReference>
<dbReference type="InterPro" id="IPR055344">
    <property type="entry name" value="SecD_SecF_C_bact"/>
</dbReference>
<keyword evidence="5 10" id="KW-0812">Transmembrane</keyword>
<evidence type="ECO:0000313" key="12">
    <source>
        <dbReference type="EMBL" id="VTP60733.1"/>
    </source>
</evidence>
<comment type="subcellular location">
    <subcellularLocation>
        <location evidence="1">Cell membrane</location>
        <topology evidence="1">Multi-pass membrane protein</topology>
    </subcellularLocation>
</comment>
<keyword evidence="3" id="KW-0813">Transport</keyword>
<keyword evidence="4" id="KW-1003">Cell membrane</keyword>
<dbReference type="Pfam" id="PF02355">
    <property type="entry name" value="SecD_SecF_C"/>
    <property type="match status" value="1"/>
</dbReference>
<dbReference type="NCBIfam" id="TIGR00966">
    <property type="entry name" value="transloc_SecF"/>
    <property type="match status" value="1"/>
</dbReference>
<dbReference type="GO" id="GO:0005886">
    <property type="term" value="C:plasma membrane"/>
    <property type="evidence" value="ECO:0007669"/>
    <property type="project" value="UniProtKB-SubCell"/>
</dbReference>
<keyword evidence="7 10" id="KW-1133">Transmembrane helix</keyword>
<evidence type="ECO:0000256" key="9">
    <source>
        <dbReference type="ARBA" id="ARBA00023136"/>
    </source>
</evidence>
<dbReference type="InterPro" id="IPR048634">
    <property type="entry name" value="SecD_SecF_C"/>
</dbReference>
<dbReference type="AlphaFoldDB" id="A0A4V6JGQ0"/>
<evidence type="ECO:0000256" key="6">
    <source>
        <dbReference type="ARBA" id="ARBA00022927"/>
    </source>
</evidence>
<dbReference type="InterPro" id="IPR005665">
    <property type="entry name" value="SecF_bac"/>
</dbReference>
<organism evidence="12 13">
    <name type="scientific">Serratia rubidaea</name>
    <name type="common">Serratia marinorubra</name>
    <dbReference type="NCBI Taxonomy" id="61652"/>
    <lineage>
        <taxon>Bacteria</taxon>
        <taxon>Pseudomonadati</taxon>
        <taxon>Pseudomonadota</taxon>
        <taxon>Gammaproteobacteria</taxon>
        <taxon>Enterobacterales</taxon>
        <taxon>Yersiniaceae</taxon>
        <taxon>Serratia</taxon>
    </lineage>
</organism>
<evidence type="ECO:0000256" key="1">
    <source>
        <dbReference type="ARBA" id="ARBA00004651"/>
    </source>
</evidence>
<evidence type="ECO:0000256" key="4">
    <source>
        <dbReference type="ARBA" id="ARBA00022475"/>
    </source>
</evidence>
<evidence type="ECO:0000256" key="3">
    <source>
        <dbReference type="ARBA" id="ARBA00022448"/>
    </source>
</evidence>
<evidence type="ECO:0000256" key="5">
    <source>
        <dbReference type="ARBA" id="ARBA00022692"/>
    </source>
</evidence>
<dbReference type="Gene3D" id="1.20.1640.10">
    <property type="entry name" value="Multidrug efflux transporter AcrB transmembrane domain"/>
    <property type="match status" value="1"/>
</dbReference>
<dbReference type="Proteomes" id="UP000307968">
    <property type="component" value="Chromosome"/>
</dbReference>
<evidence type="ECO:0000256" key="10">
    <source>
        <dbReference type="SAM" id="Phobius"/>
    </source>
</evidence>
<evidence type="ECO:0000256" key="8">
    <source>
        <dbReference type="ARBA" id="ARBA00023010"/>
    </source>
</evidence>
<dbReference type="PANTHER" id="PTHR30081:SF8">
    <property type="entry name" value="PROTEIN TRANSLOCASE SUBUNIT SECF"/>
    <property type="match status" value="1"/>
</dbReference>
<evidence type="ECO:0000313" key="13">
    <source>
        <dbReference type="Proteomes" id="UP000307968"/>
    </source>
</evidence>
<dbReference type="InterPro" id="IPR022645">
    <property type="entry name" value="SecD/SecF_bac"/>
</dbReference>
<accession>A0A4V6JGQ0</accession>
<dbReference type="PANTHER" id="PTHR30081">
    <property type="entry name" value="PROTEIN-EXPORT MEMBRANE PROTEIN SEC"/>
    <property type="match status" value="1"/>
</dbReference>
<feature type="transmembrane region" description="Helical" evidence="10">
    <location>
        <begin position="124"/>
        <end position="146"/>
    </location>
</feature>
<feature type="transmembrane region" description="Helical" evidence="10">
    <location>
        <begin position="18"/>
        <end position="40"/>
    </location>
</feature>
<evidence type="ECO:0000256" key="2">
    <source>
        <dbReference type="ARBA" id="ARBA00015792"/>
    </source>
</evidence>
<keyword evidence="8" id="KW-0811">Translocation</keyword>
<dbReference type="GO" id="GO:0015450">
    <property type="term" value="F:protein-transporting ATPase activity"/>
    <property type="evidence" value="ECO:0007669"/>
    <property type="project" value="InterPro"/>
</dbReference>
<gene>
    <name evidence="12" type="primary">secF_2</name>
    <name evidence="12" type="ORF">NCTC12971_01220</name>
</gene>
<name>A0A4V6JGQ0_SERRU</name>
<keyword evidence="9 10" id="KW-0472">Membrane</keyword>